<dbReference type="Ensembl" id="ENSXETT00000113053">
    <property type="protein sequence ID" value="ENSXETP00000115233"/>
    <property type="gene ID" value="ENSXETG00000047667"/>
</dbReference>
<accession>A0A803K4F0</accession>
<dbReference type="AlphaFoldDB" id="A0A803K4F0"/>
<reference evidence="2" key="2">
    <citation type="submission" date="2021-03" db="UniProtKB">
        <authorList>
            <consortium name="Ensembl"/>
        </authorList>
    </citation>
    <scope>IDENTIFICATION</scope>
</reference>
<feature type="domain" description="Reverse transcriptase" evidence="1">
    <location>
        <begin position="1"/>
        <end position="96"/>
    </location>
</feature>
<evidence type="ECO:0000259" key="1">
    <source>
        <dbReference type="PROSITE" id="PS50878"/>
    </source>
</evidence>
<sequence length="363" mass="41313">MAIQVRHSQQIKGFIYKTIEEKISLYADDTLLYLADPYNSFDTVLDIIESFGTFSGLQINWEKSIIFPLDDQVPVMADPECTLKIANTFKYLGITIHKEPAQFFAHNLHPLQNKFEDTLKFWTILPLTLIGRIDICKMIFLPKFLYQFTNTPCHIPKKALLEIDRTQSAFIWGNKSPTLSRSTLNAPQEQLGLASPNYELYYLAAQCAHIANWKVFDPENPASILEALYFTSVESLHNALYRSRKDISPLPPVLDATKKAWDSMAQLIHEIRATSPDTPLWGNLTHFASFLEAGTWAKLGIKRMDHLYSNGELHTLPQLQQITPRPGLSDLRYAQIVSLCRVQFPQQPQKTILGPGTFDNTAK</sequence>
<dbReference type="PANTHER" id="PTHR31635">
    <property type="entry name" value="REVERSE TRANSCRIPTASE DOMAIN-CONTAINING PROTEIN-RELATED"/>
    <property type="match status" value="1"/>
</dbReference>
<dbReference type="Pfam" id="PF00078">
    <property type="entry name" value="RVT_1"/>
    <property type="match status" value="1"/>
</dbReference>
<dbReference type="PANTHER" id="PTHR31635:SF196">
    <property type="entry name" value="REVERSE TRANSCRIPTASE DOMAIN-CONTAINING PROTEIN-RELATED"/>
    <property type="match status" value="1"/>
</dbReference>
<dbReference type="GeneTree" id="ENSGT01150000286916"/>
<dbReference type="InterPro" id="IPR000477">
    <property type="entry name" value="RT_dom"/>
</dbReference>
<dbReference type="PROSITE" id="PS50878">
    <property type="entry name" value="RT_POL"/>
    <property type="match status" value="1"/>
</dbReference>
<protein>
    <recommendedName>
        <fullName evidence="1">Reverse transcriptase domain-containing protein</fullName>
    </recommendedName>
</protein>
<name>A0A803K4F0_XENTR</name>
<evidence type="ECO:0000313" key="2">
    <source>
        <dbReference type="Ensembl" id="ENSXETP00000115233"/>
    </source>
</evidence>
<proteinExistence type="predicted"/>
<reference evidence="2" key="1">
    <citation type="journal article" date="2010" name="Science">
        <title>The genome of the Western clawed frog Xenopus tropicalis.</title>
        <authorList>
            <person name="Hellsten U."/>
            <person name="Harland R.M."/>
            <person name="Gilchrist M.J."/>
            <person name="Hendrix D."/>
            <person name="Jurka J."/>
            <person name="Kapitonov V."/>
            <person name="Ovcharenko I."/>
            <person name="Putnam N.H."/>
            <person name="Shu S."/>
            <person name="Taher L."/>
            <person name="Blitz I.L."/>
            <person name="Blumberg B."/>
            <person name="Dichmann D.S."/>
            <person name="Dubchak I."/>
            <person name="Amaya E."/>
            <person name="Detter J.C."/>
            <person name="Fletcher R."/>
            <person name="Gerhard D.S."/>
            <person name="Goodstein D."/>
            <person name="Graves T."/>
            <person name="Grigoriev I.V."/>
            <person name="Grimwood J."/>
            <person name="Kawashima T."/>
            <person name="Lindquist E."/>
            <person name="Lucas S.M."/>
            <person name="Mead P.E."/>
            <person name="Mitros T."/>
            <person name="Ogino H."/>
            <person name="Ohta Y."/>
            <person name="Poliakov A.V."/>
            <person name="Pollet N."/>
            <person name="Robert J."/>
            <person name="Salamov A."/>
            <person name="Sater A.K."/>
            <person name="Schmutz J."/>
            <person name="Terry A."/>
            <person name="Vize P.D."/>
            <person name="Warren W.C."/>
            <person name="Wells D."/>
            <person name="Wills A."/>
            <person name="Wilson R.K."/>
            <person name="Zimmerman L.B."/>
            <person name="Zorn A.M."/>
            <person name="Grainger R."/>
            <person name="Grammer T."/>
            <person name="Khokha M.K."/>
            <person name="Richardson P.M."/>
            <person name="Rokhsar D.S."/>
        </authorList>
    </citation>
    <scope>NUCLEOTIDE SEQUENCE [LARGE SCALE GENOMIC DNA]</scope>
    <source>
        <strain evidence="2">Nigerian</strain>
    </source>
</reference>
<organism evidence="2">
    <name type="scientific">Xenopus tropicalis</name>
    <name type="common">Western clawed frog</name>
    <name type="synonym">Silurana tropicalis</name>
    <dbReference type="NCBI Taxonomy" id="8364"/>
    <lineage>
        <taxon>Eukaryota</taxon>
        <taxon>Metazoa</taxon>
        <taxon>Chordata</taxon>
        <taxon>Craniata</taxon>
        <taxon>Vertebrata</taxon>
        <taxon>Euteleostomi</taxon>
        <taxon>Amphibia</taxon>
        <taxon>Batrachia</taxon>
        <taxon>Anura</taxon>
        <taxon>Pipoidea</taxon>
        <taxon>Pipidae</taxon>
        <taxon>Xenopodinae</taxon>
        <taxon>Xenopus</taxon>
        <taxon>Silurana</taxon>
    </lineage>
</organism>
<dbReference type="InParanoid" id="A0A803K4F0"/>